<organism evidence="2 3">
    <name type="scientific">Hibiscus syriacus</name>
    <name type="common">Rose of Sharon</name>
    <dbReference type="NCBI Taxonomy" id="106335"/>
    <lineage>
        <taxon>Eukaryota</taxon>
        <taxon>Viridiplantae</taxon>
        <taxon>Streptophyta</taxon>
        <taxon>Embryophyta</taxon>
        <taxon>Tracheophyta</taxon>
        <taxon>Spermatophyta</taxon>
        <taxon>Magnoliopsida</taxon>
        <taxon>eudicotyledons</taxon>
        <taxon>Gunneridae</taxon>
        <taxon>Pentapetalae</taxon>
        <taxon>rosids</taxon>
        <taxon>malvids</taxon>
        <taxon>Malvales</taxon>
        <taxon>Malvaceae</taxon>
        <taxon>Malvoideae</taxon>
        <taxon>Hibiscus</taxon>
    </lineage>
</organism>
<evidence type="ECO:0000256" key="1">
    <source>
        <dbReference type="SAM" id="MobiDB-lite"/>
    </source>
</evidence>
<sequence>MGPHTSPRQWHTACVVGVNTGGYRHRVITSDTGLPYLQPDSGAGHHSHFDGRDGVLVVGGIRVDRVVVVELRVEPAEVRDGDGADGLGGGKEEDAGDGRVCGCKDKGSGAEDREQGS</sequence>
<name>A0A6A3AW06_HIBSY</name>
<protein>
    <submittedName>
        <fullName evidence="2">Uncharacterized protein</fullName>
    </submittedName>
</protein>
<feature type="compositionally biased region" description="Basic and acidic residues" evidence="1">
    <location>
        <begin position="90"/>
        <end position="117"/>
    </location>
</feature>
<dbReference type="Proteomes" id="UP000436088">
    <property type="component" value="Unassembled WGS sequence"/>
</dbReference>
<dbReference type="AlphaFoldDB" id="A0A6A3AW06"/>
<keyword evidence="3" id="KW-1185">Reference proteome</keyword>
<gene>
    <name evidence="2" type="ORF">F3Y22_tig00110378pilonHSYRG00008</name>
</gene>
<evidence type="ECO:0000313" key="2">
    <source>
        <dbReference type="EMBL" id="KAE8707627.1"/>
    </source>
</evidence>
<proteinExistence type="predicted"/>
<evidence type="ECO:0000313" key="3">
    <source>
        <dbReference type="Proteomes" id="UP000436088"/>
    </source>
</evidence>
<accession>A0A6A3AW06</accession>
<comment type="caution">
    <text evidence="2">The sequence shown here is derived from an EMBL/GenBank/DDBJ whole genome shotgun (WGS) entry which is preliminary data.</text>
</comment>
<feature type="region of interest" description="Disordered" evidence="1">
    <location>
        <begin position="77"/>
        <end position="117"/>
    </location>
</feature>
<dbReference type="EMBL" id="VEPZ02000961">
    <property type="protein sequence ID" value="KAE8707627.1"/>
    <property type="molecule type" value="Genomic_DNA"/>
</dbReference>
<reference evidence="2" key="1">
    <citation type="submission" date="2019-09" db="EMBL/GenBank/DDBJ databases">
        <title>Draft genome information of white flower Hibiscus syriacus.</title>
        <authorList>
            <person name="Kim Y.-M."/>
        </authorList>
    </citation>
    <scope>NUCLEOTIDE SEQUENCE [LARGE SCALE GENOMIC DNA]</scope>
    <source>
        <strain evidence="2">YM2019G1</strain>
    </source>
</reference>